<sequence>MKEDLNNIAMSIILNAGDARQLINEGLDFAENGNIESSKNSFLKADEKLVEAHRSQTKMMSLDFEEEVELNVLFVHAMDTLMTIKMLYDISLRLTKIILKEEK</sequence>
<dbReference type="PROSITE" id="PS51095">
    <property type="entry name" value="PTS_EIIA_TYPE_3"/>
    <property type="match status" value="1"/>
</dbReference>
<dbReference type="Proteomes" id="UP001230220">
    <property type="component" value="Unassembled WGS sequence"/>
</dbReference>
<evidence type="ECO:0000256" key="5">
    <source>
        <dbReference type="PROSITE-ProRule" id="PRU00418"/>
    </source>
</evidence>
<dbReference type="EMBL" id="JAUSUR010000009">
    <property type="protein sequence ID" value="MDQ0363078.1"/>
    <property type="molecule type" value="Genomic_DNA"/>
</dbReference>
<evidence type="ECO:0000256" key="4">
    <source>
        <dbReference type="ARBA" id="ARBA00022683"/>
    </source>
</evidence>
<organism evidence="6 7">
    <name type="scientific">Breznakia pachnodae</name>
    <dbReference type="NCBI Taxonomy" id="265178"/>
    <lineage>
        <taxon>Bacteria</taxon>
        <taxon>Bacillati</taxon>
        <taxon>Bacillota</taxon>
        <taxon>Erysipelotrichia</taxon>
        <taxon>Erysipelotrichales</taxon>
        <taxon>Erysipelotrichaceae</taxon>
        <taxon>Breznakia</taxon>
    </lineage>
</organism>
<accession>A0ABU0E845</accession>
<gene>
    <name evidence="6" type="ORF">J2S15_003839</name>
</gene>
<dbReference type="InterPro" id="IPR036542">
    <property type="entry name" value="PTS_IIA_lac/cel_sf"/>
</dbReference>
<evidence type="ECO:0000256" key="2">
    <source>
        <dbReference type="ARBA" id="ARBA00022597"/>
    </source>
</evidence>
<dbReference type="PANTHER" id="PTHR34382">
    <property type="entry name" value="PTS SYSTEM N,N'-DIACETYLCHITOBIOSE-SPECIFIC EIIA COMPONENT"/>
    <property type="match status" value="1"/>
</dbReference>
<evidence type="ECO:0000256" key="1">
    <source>
        <dbReference type="ARBA" id="ARBA00022448"/>
    </source>
</evidence>
<keyword evidence="4" id="KW-0598">Phosphotransferase system</keyword>
<comment type="caution">
    <text evidence="6">The sequence shown here is derived from an EMBL/GenBank/DDBJ whole genome shotgun (WGS) entry which is preliminary data.</text>
</comment>
<keyword evidence="2" id="KW-0762">Sugar transport</keyword>
<keyword evidence="7" id="KW-1185">Reference proteome</keyword>
<keyword evidence="1" id="KW-0813">Transport</keyword>
<dbReference type="Gene3D" id="1.20.58.80">
    <property type="entry name" value="Phosphotransferase system, lactose/cellobiose-type IIA subunit"/>
    <property type="match status" value="1"/>
</dbReference>
<dbReference type="PIRSF" id="PIRSF000699">
    <property type="entry name" value="PTS_IILac_III"/>
    <property type="match status" value="1"/>
</dbReference>
<dbReference type="InterPro" id="IPR003188">
    <property type="entry name" value="PTS_IIA_lac/cel"/>
</dbReference>
<dbReference type="SUPFAM" id="SSF46973">
    <property type="entry name" value="Enzyme IIa from lactose specific PTS, IIa-lac"/>
    <property type="match status" value="1"/>
</dbReference>
<dbReference type="Pfam" id="PF02255">
    <property type="entry name" value="PTS_IIA"/>
    <property type="match status" value="1"/>
</dbReference>
<evidence type="ECO:0000313" key="6">
    <source>
        <dbReference type="EMBL" id="MDQ0363078.1"/>
    </source>
</evidence>
<protein>
    <submittedName>
        <fullName evidence="6">Cellobiose-specific phosphotransferase system component IIA</fullName>
    </submittedName>
</protein>
<dbReference type="RefSeq" id="WP_307411609.1">
    <property type="nucleotide sequence ID" value="NZ_JAUSUR010000009.1"/>
</dbReference>
<evidence type="ECO:0000313" key="7">
    <source>
        <dbReference type="Proteomes" id="UP001230220"/>
    </source>
</evidence>
<proteinExistence type="predicted"/>
<name>A0ABU0E845_9FIRM</name>
<evidence type="ECO:0000256" key="3">
    <source>
        <dbReference type="ARBA" id="ARBA00022679"/>
    </source>
</evidence>
<feature type="modified residue" description="Phosphohistidine; by HPr" evidence="5">
    <location>
        <position position="76"/>
    </location>
</feature>
<keyword evidence="3" id="KW-0808">Transferase</keyword>
<reference evidence="6 7" key="1">
    <citation type="submission" date="2023-07" db="EMBL/GenBank/DDBJ databases">
        <title>Genomic Encyclopedia of Type Strains, Phase IV (KMG-IV): sequencing the most valuable type-strain genomes for metagenomic binning, comparative biology and taxonomic classification.</title>
        <authorList>
            <person name="Goeker M."/>
        </authorList>
    </citation>
    <scope>NUCLEOTIDE SEQUENCE [LARGE SCALE GENOMIC DNA]</scope>
    <source>
        <strain evidence="6 7">DSM 16784</strain>
    </source>
</reference>
<dbReference type="PANTHER" id="PTHR34382:SF7">
    <property type="entry name" value="PTS SYSTEM N,N'-DIACETYLCHITOBIOSE-SPECIFIC EIIA COMPONENT"/>
    <property type="match status" value="1"/>
</dbReference>